<dbReference type="InterPro" id="IPR036439">
    <property type="entry name" value="Dockerin_dom_sf"/>
</dbReference>
<feature type="compositionally biased region" description="Basic and acidic residues" evidence="3">
    <location>
        <begin position="93"/>
        <end position="102"/>
    </location>
</feature>
<feature type="region of interest" description="Disordered" evidence="3">
    <location>
        <begin position="80"/>
        <end position="128"/>
    </location>
</feature>
<feature type="region of interest" description="Disordered" evidence="3">
    <location>
        <begin position="1106"/>
        <end position="1158"/>
    </location>
</feature>
<dbReference type="HOGENOM" id="CLU_224802_0_0_7"/>
<name>B8FF04_DESAL</name>
<evidence type="ECO:0000313" key="8">
    <source>
        <dbReference type="Proteomes" id="UP000000739"/>
    </source>
</evidence>
<feature type="region of interest" description="Disordered" evidence="3">
    <location>
        <begin position="572"/>
        <end position="604"/>
    </location>
</feature>
<sequence length="3502" mass="380364">MKKISGIVIIICMFTTIAHGANGYWDSMIWDQDVWYSENFDADGDGMEDDWEVQYFGDAASRDGSGDYDSDGLTDLEEYENGTAPDDIDSDDDHFTDAREIQDNTDPNDPDGHMTIGPFTGRVPDTGQTTSYTDAFGEDADYLINAPAFIKMDDSGAYLPDSAAEWAVVQDLVTGLIWEVKHNKDDVENYDDPNDADNRYSWYDSNLETNGGDAGEQGDGTDTEDYIAALNAANYGGFNDWRLPTEHELQTIKSAAITSSTESLSLINREFFPSCAYWYYGSSTTHANYWSSVWFVDFRIDTMGFMGKSDGYCVRAVRGSRPLVTNNLAANDDGTVTDKNTGLMWGNDSVVTGTWESALASCEASGANGYDDWRLPSAAELLSIVDYGRKDPAVDDTVFTNTVSEFYWAATLIFDGSDRAWIVNFLNGWASASTYPRNLVESDTHYMRLVRGGQPYVDGNLFITSPLQASFWGVGDAMSIAWDTAGITGTVSIELSRDGGLNYETIAETTGNSGAYAWTVTGPATVNCALKIIPGNDPSKATVQSLFTIYGDEDGDGMEDLWEAQYFGDATSRDGSGDYDSDGLTDLEEFQNGTAPDDVDSDDDHFTDAREIQDNTDPNDPYGHMTIGPFTGRVPDTGQTQCFKDIGAPIACPEEGEHYYGQDAHFLINEVSYIKMDSYGNYLPDGALSWAMIQDLVTGLIWEVKNSKDNVQDYNNPNDADNTYSWYDPDSETNGGNAGTPGENTDSKDFIDALNNFNFGGRGDWRMPTPYELATLVRSNIVGSDPKIDTAWFPGTIAGCYYSSKTRVDRPACAWWLDFSVPKISTDEEKSHGYHVRAICDPTNISRRRPVNNGDGSVTDVNTGLMWRLSAIWKNWLEALDYCENSLDGGYDDWRMPNRNENLSLVDYERFNPAIDLESFPGTFSLYYLTSTTNENSVSQSEVWRVHFEHGGESSIGKTSHRYTRPVRGGQPYVDGNLFITSPLQASFWDVGDAMPINWDTAGITGTVSIELSRDGGLTYESIEANSDNSGSYSWTVSSPGSINCALKITPANDASKATVQSLFTIVYDLDDDGMDDAWEIDKFGDITASDGTADSDSDGLKDLEEFQEGTDPTDPDSDDDGVNDGDEISHGTNPNDGNDYDHAPNTPSTPGPADIAVDMPVTSTLTWVGGDSDDGDSCTYTVYFDTAITPTTVLTTTAQAFAVPSDLELATTYYWQVVSTDGRGVSTEGPVWSFTTVKHPSCGLSFTKVGEFTFPQDVRTVVEGIYLDGPILYIGAHVGSDTSTLEVVDVSDPANISVIGSLALGSGINRKPASMEKYENYLVIGDNQTSTCVVDISSPSSPVLKDTLDLDMTCTAIAVYDDQHFFVGVGLSTYGGLRTVDWSDSENLGQVKAISGLNQAGYQFDLVGDVLFTTWNYTDVNFRIFDVSDPTDPSPLGSLSIPGESDSFSVKTIGNKAYIVSQSYFNVVDVSDASDPVIEGSCAFTLDKQASSLTLHGDYAFTSRREEGMQALNISDPAHPDLAGRVPVEEDMRSVLAHAVSEDGQYLYVTSFGGPWPPAASTSTNKLLIYRISGLTECHPNSAPYTPSSPSPEDLAANAPLAPTLSWTGGDPDVGEVVTHTVYFGTAVTPTEALTTTMETACVPGELGYETDYYWQVVSTDSRGVSTAGPIWRFTTIPVEADGDGDGMDDVWEIQYFGDETSRDGSGDYDNDGLTDLEEFQNGTDPDDIDSDDDQFTDAREIQDNTDPNDPDGHITIGPFTGRVPDTGQTTSHTDAFGHDSDYLINAPAFIKMDDSGAYLPDSAAEWAMVQDLVTGLIWEMKNSSDDVADFDNPHDADNLYTWYDSNPETNGGNAGEAGDGTDTEDFISALNAACFGGHSDWRLPLPQELQSIVNYEGWPGAFDFFLPIHQLSPGFWSAATLPTITEEALCVRFNYGSLSHSNKDAPHHLRAVCGGADISLNDFFDNGDGTVTDAANGLMWQQSMGESRTWEDALSYAEGLSLGGFTDWRLPTTKEFVSVADYNTNHPALDTHFFGADISGYSFYWLSTTYAEDHAWHLWIFEGTLGEQDKTDDYLVIRSVRGGQPYVDGNLFITSPLQASFWDVGDAMPIEWDTAGISGTVEIALSRDGGLTYEILEEAAVNNGTYEWLVTGGVSVNCAIKITPSDDSSKATEQSLFSIGAWHESGLIAYYPMDMNFHDQGPSGLDGENHGAEITEDRFGNALGAMAFDGASSYGVVSDVQSLRLSGTDYTISCWFYIQEQTEEDNQALVFKRGPNQEDGYMLAYSNETGLINFYLSMGSDAPEYNNPYLTSVSQAAIGAWNHVVVTYSLTSGTGAIYLNGVKQEEGILPTPSAGTDSDLYFGRESHSSVYWLNGALDDVRIYNRALSVNEASRLYDQAGIACSMEIEGGASSTTSINLDLALSASSSGGVCTMEFSEDGRKWDSVLPFSEEVQYTVSPVSGERTLYARFSDYDGFTSAPVSATISLENSGYRIDADPIDGFRQYELSLVKIFRGKGGQSGTERVSTEWSLSDQDMASLEGDVVTALQNGSVVVSTTKDGREYRQTLFLHTGVVAIEEWETDCSAPICSNNTPISATAMINDQFRAGYLEADDIDCFSFALEDDEVVELGFVHISGPEALRFSILATAGDNSFTIISATAELNSPSIGQLALNSEYSPYTIALQQQEGYSGESAQYRLIYKTSSAQEMGYAIEFESNNALEYATPLEVGSPMKGSLQATGGGPGPGHSGVSSNTKEAEEDSSTAIDGDRDYYRITLGASSYMDITLESLESDRDLKVILYRDSEENLIMDLTSEGGLTASSSIGLSAGDYYYKVFAPNNDVDPDHHYFLSVNASDREDLEIEVNNTIQTATPIGSEMPRSGSINHASDADYYGYAQEVAGPVLLYFNALESASGFRVQIIRRSGTILGTWDIQAGKDKDILFNPGITGEFFIVVTGLDGENIDAPGNYAISFKSGVAAPLNVLVGVTVQADETSIDIGGSIQLTAFAEFASSPTQALDASGVIWTSQNPQVATVNDEGLVNGVISGTATIVAGYQGFANRVDITVAGGEFKDVKGDLLLVTGGGYASSETGKEAYLNMSHTVYRIFSVRLFDDDDIFFIHPWPSHDLDGDGLVDPLVDNVSSNTNDFLLPSVDLVEEAVKTIQENSDSEGPLYVFLIDHGGPGKFEVYPGEVLYAGKLKELLDDFQEQTNRPVIVGIDCCMSGSFISELTNGCQYSRLVMTSSNINELTYFNLNGRGSFTQFLMNELYANESVELAFYNTCSALKKAGRPLDKMSPQIKEVPEGCHSLGNTHVGGNFGIQGLIPHMLDWTQDTVIQAESKTSLSLFCDLSDPDGMEEVFAVVVPPCYSPPTVLEEFSVARIIQETIPMNEKNQAGRFEGVLNNLAYTGDYSVTFYARNTQGMVSAVAITVEVQGGRDCPEDGDLDGNGRIDVSDAIAVLQIMGGEPPSLQDIPCLVDTNGDQHIDLQDAVFIMHQIANGE</sequence>
<feature type="region of interest" description="Disordered" evidence="3">
    <location>
        <begin position="710"/>
        <end position="747"/>
    </location>
</feature>
<feature type="compositionally biased region" description="Polar residues" evidence="3">
    <location>
        <begin position="712"/>
        <end position="725"/>
    </location>
</feature>
<feature type="chain" id="PRO_5002869267" description="Fibronectin type-III domain-containing protein" evidence="4">
    <location>
        <begin position="21"/>
        <end position="3502"/>
    </location>
</feature>
<dbReference type="eggNOG" id="COG5492">
    <property type="taxonomic scope" value="Bacteria"/>
</dbReference>
<proteinExistence type="predicted"/>
<dbReference type="GO" id="GO:0008233">
    <property type="term" value="F:peptidase activity"/>
    <property type="evidence" value="ECO:0007669"/>
    <property type="project" value="InterPro"/>
</dbReference>
<feature type="region of interest" description="Disordered" evidence="3">
    <location>
        <begin position="186"/>
        <end position="222"/>
    </location>
</feature>
<feature type="compositionally biased region" description="Acidic residues" evidence="3">
    <location>
        <begin position="1708"/>
        <end position="1737"/>
    </location>
</feature>
<dbReference type="Gene3D" id="2.60.40.1080">
    <property type="match status" value="1"/>
</dbReference>
<keyword evidence="8" id="KW-1185">Reference proteome</keyword>
<dbReference type="Pfam" id="PF02368">
    <property type="entry name" value="Big_2"/>
    <property type="match status" value="1"/>
</dbReference>
<dbReference type="Pfam" id="PF13385">
    <property type="entry name" value="Laminin_G_3"/>
    <property type="match status" value="1"/>
</dbReference>
<evidence type="ECO:0000256" key="3">
    <source>
        <dbReference type="SAM" id="MobiDB-lite"/>
    </source>
</evidence>
<dbReference type="InterPro" id="IPR001096">
    <property type="entry name" value="Peptidase_C13"/>
</dbReference>
<evidence type="ECO:0000313" key="7">
    <source>
        <dbReference type="EMBL" id="ACL03821.1"/>
    </source>
</evidence>
<dbReference type="SUPFAM" id="SSF49899">
    <property type="entry name" value="Concanavalin A-like lectins/glucanases"/>
    <property type="match status" value="1"/>
</dbReference>
<dbReference type="RefSeq" id="WP_015946898.1">
    <property type="nucleotide sequence ID" value="NC_011768.1"/>
</dbReference>
<dbReference type="PANTHER" id="PTHR35812">
    <property type="entry name" value="LIPOPROTEIN"/>
    <property type="match status" value="1"/>
</dbReference>
<dbReference type="GO" id="GO:0000272">
    <property type="term" value="P:polysaccharide catabolic process"/>
    <property type="evidence" value="ECO:0007669"/>
    <property type="project" value="InterPro"/>
</dbReference>
<dbReference type="CDD" id="cd14256">
    <property type="entry name" value="Dockerin_I"/>
    <property type="match status" value="1"/>
</dbReference>
<dbReference type="SUPFAM" id="SSF49373">
    <property type="entry name" value="Invasin/intimin cell-adhesion fragments"/>
    <property type="match status" value="1"/>
</dbReference>
<dbReference type="SMART" id="SM00635">
    <property type="entry name" value="BID_2"/>
    <property type="match status" value="1"/>
</dbReference>
<dbReference type="InterPro" id="IPR013320">
    <property type="entry name" value="ConA-like_dom_sf"/>
</dbReference>
<dbReference type="SMART" id="SM00560">
    <property type="entry name" value="LamGL"/>
    <property type="match status" value="1"/>
</dbReference>
<dbReference type="InterPro" id="IPR011460">
    <property type="entry name" value="Lcl_C"/>
</dbReference>
<dbReference type="PANTHER" id="PTHR35812:SF1">
    <property type="entry name" value="LIPOPROTEIN"/>
    <property type="match status" value="1"/>
</dbReference>
<dbReference type="SUPFAM" id="SSF47473">
    <property type="entry name" value="EF-hand"/>
    <property type="match status" value="1"/>
</dbReference>
<feature type="domain" description="BIG2" evidence="6">
    <location>
        <begin position="2984"/>
        <end position="3066"/>
    </location>
</feature>
<protein>
    <recommendedName>
        <fullName evidence="9">Fibronectin type-III domain-containing protein</fullName>
    </recommendedName>
</protein>
<dbReference type="Pfam" id="PF07603">
    <property type="entry name" value="Lcl_C"/>
    <property type="match status" value="6"/>
</dbReference>
<dbReference type="InterPro" id="IPR006558">
    <property type="entry name" value="LamG-like"/>
</dbReference>
<dbReference type="Gene3D" id="1.10.1330.10">
    <property type="entry name" value="Dockerin domain"/>
    <property type="match status" value="1"/>
</dbReference>
<dbReference type="Pfam" id="PF08309">
    <property type="entry name" value="LVIVD"/>
    <property type="match status" value="3"/>
</dbReference>
<feature type="compositionally biased region" description="Acidic residues" evidence="3">
    <location>
        <begin position="577"/>
        <end position="589"/>
    </location>
</feature>
<dbReference type="SUPFAM" id="SSF101908">
    <property type="entry name" value="Putative isomerase YbhE"/>
    <property type="match status" value="1"/>
</dbReference>
<dbReference type="InterPro" id="IPR003343">
    <property type="entry name" value="Big_2"/>
</dbReference>
<dbReference type="eggNOG" id="COG5276">
    <property type="taxonomic scope" value="Bacteria"/>
</dbReference>
<reference evidence="7 8" key="1">
    <citation type="journal article" date="2012" name="Environ. Microbiol.">
        <title>The genome sequence of Desulfatibacillum alkenivorans AK-01: a blueprint for anaerobic alkane oxidation.</title>
        <authorList>
            <person name="Callaghan A.V."/>
            <person name="Morris B.E."/>
            <person name="Pereira I.A."/>
            <person name="McInerney M.J."/>
            <person name="Austin R.N."/>
            <person name="Groves J.T."/>
            <person name="Kukor J.J."/>
            <person name="Suflita J.M."/>
            <person name="Young L.Y."/>
            <person name="Zylstra G.J."/>
            <person name="Wawrik B."/>
        </authorList>
    </citation>
    <scope>NUCLEOTIDE SEQUENCE [LARGE SCALE GENOMIC DNA]</scope>
    <source>
        <strain evidence="7 8">AK-01</strain>
    </source>
</reference>
<feature type="compositionally biased region" description="Acidic residues" evidence="3">
    <location>
        <begin position="1106"/>
        <end position="1127"/>
    </location>
</feature>
<dbReference type="SUPFAM" id="SSF49265">
    <property type="entry name" value="Fibronectin type III"/>
    <property type="match status" value="1"/>
</dbReference>
<dbReference type="GO" id="GO:0006508">
    <property type="term" value="P:proteolysis"/>
    <property type="evidence" value="ECO:0007669"/>
    <property type="project" value="InterPro"/>
</dbReference>
<evidence type="ECO:0000256" key="4">
    <source>
        <dbReference type="SAM" id="SignalP"/>
    </source>
</evidence>
<dbReference type="InterPro" id="IPR008964">
    <property type="entry name" value="Invasin/intimin_cell_adhesion"/>
</dbReference>
<dbReference type="InterPro" id="IPR013211">
    <property type="entry name" value="LVIVD"/>
</dbReference>
<dbReference type="EMBL" id="CP001322">
    <property type="protein sequence ID" value="ACL03821.1"/>
    <property type="molecule type" value="Genomic_DNA"/>
</dbReference>
<dbReference type="SUPFAM" id="SSF89260">
    <property type="entry name" value="Collagen-binding domain"/>
    <property type="match status" value="1"/>
</dbReference>
<keyword evidence="2" id="KW-1015">Disulfide bond</keyword>
<evidence type="ECO:0000259" key="6">
    <source>
        <dbReference type="SMART" id="SM00635"/>
    </source>
</evidence>
<dbReference type="Gene3D" id="2.60.120.380">
    <property type="match status" value="2"/>
</dbReference>
<evidence type="ECO:0000256" key="2">
    <source>
        <dbReference type="ARBA" id="ARBA00023157"/>
    </source>
</evidence>
<feature type="region of interest" description="Disordered" evidence="3">
    <location>
        <begin position="1699"/>
        <end position="1778"/>
    </location>
</feature>
<dbReference type="InterPro" id="IPR036116">
    <property type="entry name" value="FN3_sf"/>
</dbReference>
<dbReference type="KEGG" id="dal:Dalk_2127"/>
<dbReference type="InterPro" id="IPR013783">
    <property type="entry name" value="Ig-like_fold"/>
</dbReference>
<gene>
    <name evidence="7" type="ordered locus">Dalk_2127</name>
</gene>
<dbReference type="Gene3D" id="2.60.120.200">
    <property type="match status" value="1"/>
</dbReference>
<keyword evidence="1 4" id="KW-0732">Signal</keyword>
<evidence type="ECO:0008006" key="9">
    <source>
        <dbReference type="Google" id="ProtNLM"/>
    </source>
</evidence>
<organism evidence="7 8">
    <name type="scientific">Desulfatibacillum aliphaticivorans</name>
    <dbReference type="NCBI Taxonomy" id="218208"/>
    <lineage>
        <taxon>Bacteria</taxon>
        <taxon>Pseudomonadati</taxon>
        <taxon>Thermodesulfobacteriota</taxon>
        <taxon>Desulfobacteria</taxon>
        <taxon>Desulfobacterales</taxon>
        <taxon>Desulfatibacillaceae</taxon>
        <taxon>Desulfatibacillum</taxon>
    </lineage>
</organism>
<dbReference type="Gene3D" id="2.60.40.10">
    <property type="entry name" value="Immunoglobulins"/>
    <property type="match status" value="2"/>
</dbReference>
<dbReference type="InterPro" id="IPR011992">
    <property type="entry name" value="EF-hand-dom_pair"/>
</dbReference>
<evidence type="ECO:0000259" key="5">
    <source>
        <dbReference type="SMART" id="SM00560"/>
    </source>
</evidence>
<dbReference type="Proteomes" id="UP000000739">
    <property type="component" value="Chromosome"/>
</dbReference>
<dbReference type="Gene3D" id="3.40.50.1460">
    <property type="match status" value="1"/>
</dbReference>
<dbReference type="Pfam" id="PF01650">
    <property type="entry name" value="Peptidase_C13"/>
    <property type="match status" value="1"/>
</dbReference>
<accession>B8FF04</accession>
<feature type="compositionally biased region" description="Acidic residues" evidence="3">
    <location>
        <begin position="80"/>
        <end position="92"/>
    </location>
</feature>
<feature type="domain" description="LamG-like jellyroll fold" evidence="5">
    <location>
        <begin position="2250"/>
        <end position="2392"/>
    </location>
</feature>
<evidence type="ECO:0000256" key="1">
    <source>
        <dbReference type="ARBA" id="ARBA00022729"/>
    </source>
</evidence>
<feature type="region of interest" description="Disordered" evidence="3">
    <location>
        <begin position="2733"/>
        <end position="2768"/>
    </location>
</feature>
<feature type="signal peptide" evidence="4">
    <location>
        <begin position="1"/>
        <end position="20"/>
    </location>
</feature>